<accession>A0A9D4GF66</accession>
<evidence type="ECO:0000313" key="2">
    <source>
        <dbReference type="Proteomes" id="UP000828390"/>
    </source>
</evidence>
<dbReference type="EMBL" id="JAIWYP010000006">
    <property type="protein sequence ID" value="KAH3815995.1"/>
    <property type="molecule type" value="Genomic_DNA"/>
</dbReference>
<proteinExistence type="predicted"/>
<evidence type="ECO:0000313" key="1">
    <source>
        <dbReference type="EMBL" id="KAH3815995.1"/>
    </source>
</evidence>
<keyword evidence="2" id="KW-1185">Reference proteome</keyword>
<dbReference type="AlphaFoldDB" id="A0A9D4GF66"/>
<organism evidence="1 2">
    <name type="scientific">Dreissena polymorpha</name>
    <name type="common">Zebra mussel</name>
    <name type="synonym">Mytilus polymorpha</name>
    <dbReference type="NCBI Taxonomy" id="45954"/>
    <lineage>
        <taxon>Eukaryota</taxon>
        <taxon>Metazoa</taxon>
        <taxon>Spiralia</taxon>
        <taxon>Lophotrochozoa</taxon>
        <taxon>Mollusca</taxon>
        <taxon>Bivalvia</taxon>
        <taxon>Autobranchia</taxon>
        <taxon>Heteroconchia</taxon>
        <taxon>Euheterodonta</taxon>
        <taxon>Imparidentia</taxon>
        <taxon>Neoheterodontei</taxon>
        <taxon>Myida</taxon>
        <taxon>Dreissenoidea</taxon>
        <taxon>Dreissenidae</taxon>
        <taxon>Dreissena</taxon>
    </lineage>
</organism>
<comment type="caution">
    <text evidence="1">The sequence shown here is derived from an EMBL/GenBank/DDBJ whole genome shotgun (WGS) entry which is preliminary data.</text>
</comment>
<reference evidence="1" key="1">
    <citation type="journal article" date="2019" name="bioRxiv">
        <title>The Genome of the Zebra Mussel, Dreissena polymorpha: A Resource for Invasive Species Research.</title>
        <authorList>
            <person name="McCartney M.A."/>
            <person name="Auch B."/>
            <person name="Kono T."/>
            <person name="Mallez S."/>
            <person name="Zhang Y."/>
            <person name="Obille A."/>
            <person name="Becker A."/>
            <person name="Abrahante J.E."/>
            <person name="Garbe J."/>
            <person name="Badalamenti J.P."/>
            <person name="Herman A."/>
            <person name="Mangelson H."/>
            <person name="Liachko I."/>
            <person name="Sullivan S."/>
            <person name="Sone E.D."/>
            <person name="Koren S."/>
            <person name="Silverstein K.A.T."/>
            <person name="Beckman K.B."/>
            <person name="Gohl D.M."/>
        </authorList>
    </citation>
    <scope>NUCLEOTIDE SEQUENCE</scope>
    <source>
        <strain evidence="1">Duluth1</strain>
        <tissue evidence="1">Whole animal</tissue>
    </source>
</reference>
<protein>
    <submittedName>
        <fullName evidence="1">Uncharacterized protein</fullName>
    </submittedName>
</protein>
<gene>
    <name evidence="1" type="ORF">DPMN_144535</name>
</gene>
<dbReference type="Proteomes" id="UP000828390">
    <property type="component" value="Unassembled WGS sequence"/>
</dbReference>
<sequence>MFFKTDSVFEKKTAERVLPGKRAPVQWGVTHEQVCIAEYCKVGGVAVRPTGK</sequence>
<reference evidence="1" key="2">
    <citation type="submission" date="2020-11" db="EMBL/GenBank/DDBJ databases">
        <authorList>
            <person name="McCartney M.A."/>
            <person name="Auch B."/>
            <person name="Kono T."/>
            <person name="Mallez S."/>
            <person name="Becker A."/>
            <person name="Gohl D.M."/>
            <person name="Silverstein K.A.T."/>
            <person name="Koren S."/>
            <person name="Bechman K.B."/>
            <person name="Herman A."/>
            <person name="Abrahante J.E."/>
            <person name="Garbe J."/>
        </authorList>
    </citation>
    <scope>NUCLEOTIDE SEQUENCE</scope>
    <source>
        <strain evidence="1">Duluth1</strain>
        <tissue evidence="1">Whole animal</tissue>
    </source>
</reference>
<name>A0A9D4GF66_DREPO</name>